<sequence>MNSRIFLGTETGEKQAAIDEIKRQLSADGGGSPLEQSVYYAGETPVSDMVSAMRNGSLFAESRLFLIKNADAIKKKDEVDLLASYMASPQDNTTLILISEETKLAKGLEDAVPRDAKKVFWELSESRKVDWVANFFRAKGFRINNDGIGTILELVENNTHALDQECTRLTLFLEKGKEIGSEEAEKWLSHTREESAFTLFARIASGDLSRSVESLHTMLLAKVEPQTILAGLAWCFRQFRDYINLVEEGAGSDGALERLFIKSPQAKRNYTDAGRRYNSEAADTFLSLTAEYDALLRSESSFPRQILMDTYLCKIHGLALQPALRR</sequence>
<keyword evidence="9" id="KW-1185">Reference proteome</keyword>
<evidence type="ECO:0000256" key="6">
    <source>
        <dbReference type="ARBA" id="ARBA00034754"/>
    </source>
</evidence>
<comment type="catalytic activity">
    <reaction evidence="7">
        <text>DNA(n) + a 2'-deoxyribonucleoside 5'-triphosphate = DNA(n+1) + diphosphate</text>
        <dbReference type="Rhea" id="RHEA:22508"/>
        <dbReference type="Rhea" id="RHEA-COMP:17339"/>
        <dbReference type="Rhea" id="RHEA-COMP:17340"/>
        <dbReference type="ChEBI" id="CHEBI:33019"/>
        <dbReference type="ChEBI" id="CHEBI:61560"/>
        <dbReference type="ChEBI" id="CHEBI:173112"/>
        <dbReference type="EC" id="2.7.7.7"/>
    </reaction>
</comment>
<dbReference type="NCBIfam" id="TIGR01128">
    <property type="entry name" value="holA"/>
    <property type="match status" value="1"/>
</dbReference>
<dbReference type="InParanoid" id="F5YFW0"/>
<evidence type="ECO:0000313" key="8">
    <source>
        <dbReference type="EMBL" id="AEF80942.1"/>
    </source>
</evidence>
<dbReference type="InterPro" id="IPR005790">
    <property type="entry name" value="DNA_polIII_delta"/>
</dbReference>
<dbReference type="GO" id="GO:0003677">
    <property type="term" value="F:DNA binding"/>
    <property type="evidence" value="ECO:0007669"/>
    <property type="project" value="InterPro"/>
</dbReference>
<dbReference type="EC" id="2.7.7.7" evidence="1"/>
<dbReference type="HOGENOM" id="CLU_821204_0_0_12"/>
<proteinExistence type="inferred from homology"/>
<keyword evidence="5" id="KW-0239">DNA-directed DNA polymerase</keyword>
<dbReference type="OrthoDB" id="367647at2"/>
<dbReference type="AlphaFoldDB" id="F5YFW0"/>
<dbReference type="STRING" id="545695.TREAZ_1347"/>
<evidence type="ECO:0000256" key="4">
    <source>
        <dbReference type="ARBA" id="ARBA00022705"/>
    </source>
</evidence>
<dbReference type="InterPro" id="IPR008921">
    <property type="entry name" value="DNA_pol3_clamp-load_cplx_C"/>
</dbReference>
<accession>F5YFW0</accession>
<dbReference type="SUPFAM" id="SSF52540">
    <property type="entry name" value="P-loop containing nucleoside triphosphate hydrolases"/>
    <property type="match status" value="1"/>
</dbReference>
<organism evidence="8 9">
    <name type="scientific">Leadbettera azotonutricia (strain ATCC BAA-888 / DSM 13862 / ZAS-9)</name>
    <name type="common">Treponema azotonutricium</name>
    <dbReference type="NCBI Taxonomy" id="545695"/>
    <lineage>
        <taxon>Bacteria</taxon>
        <taxon>Pseudomonadati</taxon>
        <taxon>Spirochaetota</taxon>
        <taxon>Spirochaetia</taxon>
        <taxon>Spirochaetales</taxon>
        <taxon>Breznakiellaceae</taxon>
        <taxon>Leadbettera</taxon>
    </lineage>
</organism>
<evidence type="ECO:0000256" key="7">
    <source>
        <dbReference type="ARBA" id="ARBA00049244"/>
    </source>
</evidence>
<evidence type="ECO:0000256" key="5">
    <source>
        <dbReference type="ARBA" id="ARBA00022932"/>
    </source>
</evidence>
<dbReference type="RefSeq" id="WP_015710653.1">
    <property type="nucleotide sequence ID" value="NC_015577.1"/>
</dbReference>
<evidence type="ECO:0000256" key="1">
    <source>
        <dbReference type="ARBA" id="ARBA00012417"/>
    </source>
</evidence>
<reference evidence="9" key="1">
    <citation type="submission" date="2009-12" db="EMBL/GenBank/DDBJ databases">
        <title>Complete sequence of Treponema azotonutricium strain ZAS-9.</title>
        <authorList>
            <person name="Tetu S.G."/>
            <person name="Matson E."/>
            <person name="Ren Q."/>
            <person name="Seshadri R."/>
            <person name="Elbourne L."/>
            <person name="Hassan K.A."/>
            <person name="Durkin A."/>
            <person name="Radune D."/>
            <person name="Mohamoud Y."/>
            <person name="Shay R."/>
            <person name="Jin S."/>
            <person name="Zhang X."/>
            <person name="Lucey K."/>
            <person name="Ballor N.R."/>
            <person name="Ottesen E."/>
            <person name="Rosenthal R."/>
            <person name="Allen A."/>
            <person name="Leadbetter J.R."/>
            <person name="Paulsen I.T."/>
        </authorList>
    </citation>
    <scope>NUCLEOTIDE SEQUENCE [LARGE SCALE GENOMIC DNA]</scope>
    <source>
        <strain evidence="9">ATCC BAA-888 / DSM 13862 / ZAS-9</strain>
    </source>
</reference>
<dbReference type="EMBL" id="CP001841">
    <property type="protein sequence ID" value="AEF80942.1"/>
    <property type="molecule type" value="Genomic_DNA"/>
</dbReference>
<dbReference type="PANTHER" id="PTHR34388">
    <property type="entry name" value="DNA POLYMERASE III SUBUNIT DELTA"/>
    <property type="match status" value="1"/>
</dbReference>
<protein>
    <recommendedName>
        <fullName evidence="1">DNA-directed DNA polymerase</fullName>
        <ecNumber evidence="1">2.7.7.7</ecNumber>
    </recommendedName>
</protein>
<keyword evidence="2 8" id="KW-0808">Transferase</keyword>
<dbReference type="Gene3D" id="1.20.272.10">
    <property type="match status" value="1"/>
</dbReference>
<dbReference type="Gene3D" id="3.40.50.300">
    <property type="entry name" value="P-loop containing nucleotide triphosphate hydrolases"/>
    <property type="match status" value="1"/>
</dbReference>
<gene>
    <name evidence="8" type="primary">holA</name>
    <name evidence="8" type="ordered locus">TREAZ_1347</name>
</gene>
<dbReference type="GO" id="GO:0009360">
    <property type="term" value="C:DNA polymerase III complex"/>
    <property type="evidence" value="ECO:0007669"/>
    <property type="project" value="TreeGrafter"/>
</dbReference>
<reference evidence="8 9" key="2">
    <citation type="journal article" date="2011" name="ISME J.">
        <title>RNA-seq reveals cooperative metabolic interactions between two termite-gut spirochete species in co-culture.</title>
        <authorList>
            <person name="Rosenthal A.Z."/>
            <person name="Matson E.G."/>
            <person name="Eldar A."/>
            <person name="Leadbetter J.R."/>
        </authorList>
    </citation>
    <scope>NUCLEOTIDE SEQUENCE [LARGE SCALE GENOMIC DNA]</scope>
    <source>
        <strain evidence="9">ATCC BAA-888 / DSM 13862 / ZAS-9</strain>
    </source>
</reference>
<name>F5YFW0_LEAAZ</name>
<evidence type="ECO:0000256" key="3">
    <source>
        <dbReference type="ARBA" id="ARBA00022695"/>
    </source>
</evidence>
<dbReference type="GO" id="GO:0006261">
    <property type="term" value="P:DNA-templated DNA replication"/>
    <property type="evidence" value="ECO:0007669"/>
    <property type="project" value="TreeGrafter"/>
</dbReference>
<dbReference type="GO" id="GO:0003887">
    <property type="term" value="F:DNA-directed DNA polymerase activity"/>
    <property type="evidence" value="ECO:0007669"/>
    <property type="project" value="UniProtKB-KW"/>
</dbReference>
<evidence type="ECO:0000313" key="9">
    <source>
        <dbReference type="Proteomes" id="UP000009222"/>
    </source>
</evidence>
<comment type="similarity">
    <text evidence="6">Belongs to the DNA polymerase HolA subunit family.</text>
</comment>
<keyword evidence="4" id="KW-0235">DNA replication</keyword>
<dbReference type="Proteomes" id="UP000009222">
    <property type="component" value="Chromosome"/>
</dbReference>
<keyword evidence="3 8" id="KW-0548">Nucleotidyltransferase</keyword>
<dbReference type="SUPFAM" id="SSF48019">
    <property type="entry name" value="post-AAA+ oligomerization domain-like"/>
    <property type="match status" value="1"/>
</dbReference>
<dbReference type="KEGG" id="taz:TREAZ_1347"/>
<dbReference type="Gene3D" id="1.10.8.60">
    <property type="match status" value="1"/>
</dbReference>
<dbReference type="InterPro" id="IPR027417">
    <property type="entry name" value="P-loop_NTPase"/>
</dbReference>
<evidence type="ECO:0000256" key="2">
    <source>
        <dbReference type="ARBA" id="ARBA00022679"/>
    </source>
</evidence>
<dbReference type="PANTHER" id="PTHR34388:SF1">
    <property type="entry name" value="DNA POLYMERASE III SUBUNIT DELTA"/>
    <property type="match status" value="1"/>
</dbReference>
<dbReference type="eggNOG" id="COG1466">
    <property type="taxonomic scope" value="Bacteria"/>
</dbReference>